<dbReference type="EMBL" id="JACHIM010000019">
    <property type="protein sequence ID" value="MBB5074501.1"/>
    <property type="molecule type" value="Genomic_DNA"/>
</dbReference>
<keyword evidence="2" id="KW-1185">Reference proteome</keyword>
<reference evidence="1 2" key="1">
    <citation type="submission" date="2020-08" db="EMBL/GenBank/DDBJ databases">
        <title>Genomic Encyclopedia of Type Strains, Phase IV (KMG-IV): sequencing the most valuable type-strain genomes for metagenomic binning, comparative biology and taxonomic classification.</title>
        <authorList>
            <person name="Goeker M."/>
        </authorList>
    </citation>
    <scope>NUCLEOTIDE SEQUENCE [LARGE SCALE GENOMIC DNA]</scope>
    <source>
        <strain evidence="1 2">DSM 28538</strain>
    </source>
</reference>
<organism evidence="1 2">
    <name type="scientific">Bartonella callosciuri</name>
    <dbReference type="NCBI Taxonomy" id="686223"/>
    <lineage>
        <taxon>Bacteria</taxon>
        <taxon>Pseudomonadati</taxon>
        <taxon>Pseudomonadota</taxon>
        <taxon>Alphaproteobacteria</taxon>
        <taxon>Hyphomicrobiales</taxon>
        <taxon>Bartonellaceae</taxon>
        <taxon>Bartonella</taxon>
    </lineage>
</organism>
<evidence type="ECO:0000313" key="1">
    <source>
        <dbReference type="EMBL" id="MBB5074501.1"/>
    </source>
</evidence>
<name>A0A840NTW5_9HYPH</name>
<dbReference type="Proteomes" id="UP000561417">
    <property type="component" value="Unassembled WGS sequence"/>
</dbReference>
<protein>
    <submittedName>
        <fullName evidence="1">Uncharacterized protein</fullName>
    </submittedName>
</protein>
<sequence>MVSTIAVCTSMAVNIQLAVQLYLFYKELQIVKKEIIRKNEKIWRQEEEIQRLSYPSMFSSSKDSKNSGQNLV</sequence>
<dbReference type="AlphaFoldDB" id="A0A840NTW5"/>
<gene>
    <name evidence="1" type="ORF">HNQ69_001653</name>
</gene>
<evidence type="ECO:0000313" key="2">
    <source>
        <dbReference type="Proteomes" id="UP000561417"/>
    </source>
</evidence>
<accession>A0A840NTW5</accession>
<proteinExistence type="predicted"/>
<comment type="caution">
    <text evidence="1">The sequence shown here is derived from an EMBL/GenBank/DDBJ whole genome shotgun (WGS) entry which is preliminary data.</text>
</comment>